<evidence type="ECO:0000313" key="1">
    <source>
        <dbReference type="EMBL" id="MCY9519891.1"/>
    </source>
</evidence>
<sequence>MIPKYSTGVTPASTVLDYAEQPTRTYRLDMEAGRIAGMTDGLEAMRQAVLKILLTERFAHLIYSPDYGSELRAHIGYSLGFVQSELQRTITEALMQDDRILRVNEFAFEQKGDSLHVRFTVETSVGKLQISKEVKMNG</sequence>
<protein>
    <submittedName>
        <fullName evidence="1">DUF2634 domain-containing protein</fullName>
    </submittedName>
</protein>
<dbReference type="Pfam" id="PF10934">
    <property type="entry name" value="Sheath_initiator"/>
    <property type="match status" value="1"/>
</dbReference>
<dbReference type="Proteomes" id="UP001207626">
    <property type="component" value="Unassembled WGS sequence"/>
</dbReference>
<evidence type="ECO:0000313" key="2">
    <source>
        <dbReference type="Proteomes" id="UP001207626"/>
    </source>
</evidence>
<dbReference type="SUPFAM" id="SSF160719">
    <property type="entry name" value="gpW/gp25-like"/>
    <property type="match status" value="1"/>
</dbReference>
<organism evidence="1 2">
    <name type="scientific">Paenibacillus apiarius</name>
    <dbReference type="NCBI Taxonomy" id="46240"/>
    <lineage>
        <taxon>Bacteria</taxon>
        <taxon>Bacillati</taxon>
        <taxon>Bacillota</taxon>
        <taxon>Bacilli</taxon>
        <taxon>Bacillales</taxon>
        <taxon>Paenibacillaceae</taxon>
        <taxon>Paenibacillus</taxon>
    </lineage>
</organism>
<reference evidence="1 2" key="1">
    <citation type="submission" date="2022-05" db="EMBL/GenBank/DDBJ databases">
        <title>Genome Sequencing of Bee-Associated Microbes.</title>
        <authorList>
            <person name="Dunlap C."/>
        </authorList>
    </citation>
    <scope>NUCLEOTIDE SEQUENCE [LARGE SCALE GENOMIC DNA]</scope>
    <source>
        <strain evidence="1 2">NRRL NRS-1438</strain>
    </source>
</reference>
<proteinExistence type="predicted"/>
<name>A0ABT4DRB7_9BACL</name>
<dbReference type="EMBL" id="JAMDLW010000010">
    <property type="protein sequence ID" value="MCY9519891.1"/>
    <property type="molecule type" value="Genomic_DNA"/>
</dbReference>
<keyword evidence="2" id="KW-1185">Reference proteome</keyword>
<comment type="caution">
    <text evidence="1">The sequence shown here is derived from an EMBL/GenBank/DDBJ whole genome shotgun (WGS) entry which is preliminary data.</text>
</comment>
<dbReference type="RefSeq" id="WP_087433396.1">
    <property type="nucleotide sequence ID" value="NZ_JAMDLV010000049.1"/>
</dbReference>
<dbReference type="InterPro" id="IPR020288">
    <property type="entry name" value="Sheath_initiator"/>
</dbReference>
<accession>A0ABT4DRB7</accession>
<dbReference type="Gene3D" id="3.10.450.40">
    <property type="match status" value="1"/>
</dbReference>
<gene>
    <name evidence="1" type="ORF">M5X09_09375</name>
</gene>